<keyword evidence="6" id="KW-0808">Transferase</keyword>
<keyword evidence="6" id="KW-0032">Aminotransferase</keyword>
<dbReference type="Pfam" id="PF01041">
    <property type="entry name" value="DegT_DnrJ_EryC1"/>
    <property type="match status" value="1"/>
</dbReference>
<dbReference type="InterPro" id="IPR000653">
    <property type="entry name" value="DegT/StrS_aminotransferase"/>
</dbReference>
<dbReference type="GO" id="GO:0000271">
    <property type="term" value="P:polysaccharide biosynthetic process"/>
    <property type="evidence" value="ECO:0007669"/>
    <property type="project" value="TreeGrafter"/>
</dbReference>
<evidence type="ECO:0000256" key="1">
    <source>
        <dbReference type="ARBA" id="ARBA00022898"/>
    </source>
</evidence>
<proteinExistence type="inferred from homology"/>
<dbReference type="RefSeq" id="WP_105005026.1">
    <property type="nucleotide sequence ID" value="NZ_CP025012.1"/>
</dbReference>
<evidence type="ECO:0000256" key="5">
    <source>
        <dbReference type="RuleBase" id="RU004508"/>
    </source>
</evidence>
<name>A0A2K9YY21_RHILE</name>
<evidence type="ECO:0000256" key="2">
    <source>
        <dbReference type="ARBA" id="ARBA00037999"/>
    </source>
</evidence>
<dbReference type="AlphaFoldDB" id="A0A2K9YY21"/>
<sequence>MVKFLDLHAQYLSIKDDIDAAIADVIANSAFIGGKYVAAFETEFAAWTGANYCIGVGNGTDAIEIAIEAMDLPTGSEVIVPGNTFIASSEAVSRLGHKVVFADVDSGSYTITPESVRAKLSPKTAAIMAVHLYGHPCDMDGLAEIASEHGLRIIEDCAQAHGARYKERPVGTIGDVGTFSFYPGKNLGAYGDAGAIVCNDEAYGKRLRMIANHGRTAKYDHQFEGRNSRLDGLQAAVLSAKLKHLDGWIKKRIAIADRYLDGLAGVNGLILPSRKNWAHQVYHLFVVRTGRRDALAAHLSEVGIQTGVHYPIALPKLGAYLSHGQAEEDLFVNRSDETLLSLPIGEHMSIADADIVIGAIRKFF</sequence>
<organism evidence="6 7">
    <name type="scientific">Rhizobium leguminosarum</name>
    <dbReference type="NCBI Taxonomy" id="384"/>
    <lineage>
        <taxon>Bacteria</taxon>
        <taxon>Pseudomonadati</taxon>
        <taxon>Pseudomonadota</taxon>
        <taxon>Alphaproteobacteria</taxon>
        <taxon>Hyphomicrobiales</taxon>
        <taxon>Rhizobiaceae</taxon>
        <taxon>Rhizobium/Agrobacterium group</taxon>
        <taxon>Rhizobium</taxon>
    </lineage>
</organism>
<feature type="modified residue" description="N6-(pyridoxal phosphate)lysine" evidence="4">
    <location>
        <position position="185"/>
    </location>
</feature>
<reference evidence="6 7" key="1">
    <citation type="submission" date="2017-11" db="EMBL/GenBank/DDBJ databases">
        <title>Complete genome of Rhizobium leguminosarum Norway, an ineffective micro-symbiont.</title>
        <authorList>
            <person name="Hoffrichter A."/>
            <person name="Liang J."/>
            <person name="Brachmann A."/>
            <person name="Marin M."/>
        </authorList>
    </citation>
    <scope>NUCLEOTIDE SEQUENCE [LARGE SCALE GENOMIC DNA]</scope>
    <source>
        <strain evidence="6 7">Norway</strain>
    </source>
</reference>
<dbReference type="InterPro" id="IPR015421">
    <property type="entry name" value="PyrdxlP-dep_Trfase_major"/>
</dbReference>
<dbReference type="CDD" id="cd00616">
    <property type="entry name" value="AHBA_syn"/>
    <property type="match status" value="1"/>
</dbReference>
<dbReference type="Proteomes" id="UP000238523">
    <property type="component" value="Chromosome"/>
</dbReference>
<keyword evidence="1 4" id="KW-0663">Pyridoxal phosphate</keyword>
<dbReference type="EMBL" id="CP025012">
    <property type="protein sequence ID" value="AUW40893.1"/>
    <property type="molecule type" value="Genomic_DNA"/>
</dbReference>
<dbReference type="Gene3D" id="3.40.640.10">
    <property type="entry name" value="Type I PLP-dependent aspartate aminotransferase-like (Major domain)"/>
    <property type="match status" value="1"/>
</dbReference>
<dbReference type="InterPro" id="IPR015424">
    <property type="entry name" value="PyrdxlP-dep_Trfase"/>
</dbReference>
<dbReference type="PANTHER" id="PTHR30244">
    <property type="entry name" value="TRANSAMINASE"/>
    <property type="match status" value="1"/>
</dbReference>
<evidence type="ECO:0000313" key="6">
    <source>
        <dbReference type="EMBL" id="AUW40893.1"/>
    </source>
</evidence>
<protein>
    <submittedName>
        <fullName evidence="6">dTDP-3-amino-3,4,6-trideoxy-alpha-D-glucose transaminase</fullName>
        <ecNumber evidence="6">2.6.1.106</ecNumber>
    </submittedName>
</protein>
<comment type="similarity">
    <text evidence="2 5">Belongs to the DegT/DnrJ/EryC1 family.</text>
</comment>
<dbReference type="GO" id="GO:0030170">
    <property type="term" value="F:pyridoxal phosphate binding"/>
    <property type="evidence" value="ECO:0007669"/>
    <property type="project" value="TreeGrafter"/>
</dbReference>
<dbReference type="PANTHER" id="PTHR30244:SF36">
    <property type="entry name" value="3-OXO-GLUCOSE-6-PHOSPHATE:GLUTAMATE AMINOTRANSFERASE"/>
    <property type="match status" value="1"/>
</dbReference>
<dbReference type="EC" id="2.6.1.106" evidence="6"/>
<dbReference type="PIRSF" id="PIRSF000390">
    <property type="entry name" value="PLP_StrS"/>
    <property type="match status" value="1"/>
</dbReference>
<accession>A0A2K9YY21</accession>
<dbReference type="Gene3D" id="3.90.1150.10">
    <property type="entry name" value="Aspartate Aminotransferase, domain 1"/>
    <property type="match status" value="1"/>
</dbReference>
<evidence type="ECO:0000313" key="7">
    <source>
        <dbReference type="Proteomes" id="UP000238523"/>
    </source>
</evidence>
<dbReference type="GO" id="GO:0008483">
    <property type="term" value="F:transaminase activity"/>
    <property type="evidence" value="ECO:0007669"/>
    <property type="project" value="UniProtKB-KW"/>
</dbReference>
<evidence type="ECO:0000256" key="4">
    <source>
        <dbReference type="PIRSR" id="PIRSR000390-2"/>
    </source>
</evidence>
<evidence type="ECO:0000256" key="3">
    <source>
        <dbReference type="PIRSR" id="PIRSR000390-1"/>
    </source>
</evidence>
<gene>
    <name evidence="6" type="primary">desV</name>
    <name evidence="6" type="ORF">CUJ84_Chr000479</name>
</gene>
<dbReference type="SUPFAM" id="SSF53383">
    <property type="entry name" value="PLP-dependent transferases"/>
    <property type="match status" value="1"/>
</dbReference>
<dbReference type="InterPro" id="IPR015422">
    <property type="entry name" value="PyrdxlP-dep_Trfase_small"/>
</dbReference>
<feature type="active site" description="Proton acceptor" evidence="3">
    <location>
        <position position="185"/>
    </location>
</feature>